<reference evidence="3 4" key="1">
    <citation type="submission" date="2014-02" db="EMBL/GenBank/DDBJ databases">
        <title>The genome sequence of Colletotrichum salicis CBS 607.94.</title>
        <authorList>
            <person name="Baroncelli R."/>
            <person name="Thon M.R."/>
        </authorList>
    </citation>
    <scope>NUCLEOTIDE SEQUENCE [LARGE SCALE GENOMIC DNA]</scope>
    <source>
        <strain evidence="3 4">CBS 607.94</strain>
    </source>
</reference>
<feature type="compositionally biased region" description="Low complexity" evidence="1">
    <location>
        <begin position="17"/>
        <end position="27"/>
    </location>
</feature>
<dbReference type="Gene3D" id="1.20.940.10">
    <property type="entry name" value="Functional domain of the splicing factor Prp18"/>
    <property type="match status" value="1"/>
</dbReference>
<feature type="region of interest" description="Disordered" evidence="1">
    <location>
        <begin position="55"/>
        <end position="121"/>
    </location>
</feature>
<dbReference type="SUPFAM" id="SSF158230">
    <property type="entry name" value="PRP4-like"/>
    <property type="match status" value="1"/>
</dbReference>
<dbReference type="GO" id="GO:0071021">
    <property type="term" value="C:U2-type post-spliceosomal complex"/>
    <property type="evidence" value="ECO:0007669"/>
    <property type="project" value="TreeGrafter"/>
</dbReference>
<dbReference type="GO" id="GO:0005682">
    <property type="term" value="C:U5 snRNP"/>
    <property type="evidence" value="ECO:0007669"/>
    <property type="project" value="TreeGrafter"/>
</dbReference>
<accession>A0A135V4R9</accession>
<evidence type="ECO:0000259" key="2">
    <source>
        <dbReference type="SMART" id="SM00500"/>
    </source>
</evidence>
<keyword evidence="4" id="KW-1185">Reference proteome</keyword>
<dbReference type="InterPro" id="IPR014906">
    <property type="entry name" value="PRP4-like"/>
</dbReference>
<dbReference type="SMART" id="SM00500">
    <property type="entry name" value="SFM"/>
    <property type="match status" value="1"/>
</dbReference>
<comment type="caution">
    <text evidence="3">The sequence shown here is derived from an EMBL/GenBank/DDBJ whole genome shotgun (WGS) entry which is preliminary data.</text>
</comment>
<dbReference type="Pfam" id="PF08799">
    <property type="entry name" value="PRP4"/>
    <property type="match status" value="1"/>
</dbReference>
<dbReference type="InterPro" id="IPR036285">
    <property type="entry name" value="PRP4-like_sf"/>
</dbReference>
<dbReference type="GO" id="GO:0034220">
    <property type="term" value="P:monoatomic ion transmembrane transport"/>
    <property type="evidence" value="ECO:0007669"/>
    <property type="project" value="UniProtKB-KW"/>
</dbReference>
<dbReference type="SUPFAM" id="SSF47938">
    <property type="entry name" value="Functional domain of the splicing factor Prp18"/>
    <property type="match status" value="1"/>
</dbReference>
<feature type="domain" description="Pre-mRNA processing factor 4 (PRP4)-like" evidence="2">
    <location>
        <begin position="129"/>
        <end position="181"/>
    </location>
</feature>
<keyword evidence="3" id="KW-0406">Ion transport</keyword>
<proteinExistence type="predicted"/>
<organism evidence="3 4">
    <name type="scientific">Colletotrichum salicis</name>
    <dbReference type="NCBI Taxonomy" id="1209931"/>
    <lineage>
        <taxon>Eukaryota</taxon>
        <taxon>Fungi</taxon>
        <taxon>Dikarya</taxon>
        <taxon>Ascomycota</taxon>
        <taxon>Pezizomycotina</taxon>
        <taxon>Sordariomycetes</taxon>
        <taxon>Hypocreomycetidae</taxon>
        <taxon>Glomerellales</taxon>
        <taxon>Glomerellaceae</taxon>
        <taxon>Colletotrichum</taxon>
        <taxon>Colletotrichum acutatum species complex</taxon>
    </lineage>
</organism>
<dbReference type="PANTHER" id="PTHR13007">
    <property type="entry name" value="PRE-MRNA SPLICING FACTOR-RELATED"/>
    <property type="match status" value="1"/>
</dbReference>
<dbReference type="AlphaFoldDB" id="A0A135V4R9"/>
<dbReference type="STRING" id="1209931.A0A135V4R9"/>
<feature type="region of interest" description="Disordered" evidence="1">
    <location>
        <begin position="1"/>
        <end position="36"/>
    </location>
</feature>
<gene>
    <name evidence="3" type="ORF">CSAL01_04643</name>
</gene>
<dbReference type="Gene3D" id="4.10.280.110">
    <property type="entry name" value="Pre-mRNA processing factor 4 domain"/>
    <property type="match status" value="1"/>
</dbReference>
<evidence type="ECO:0000313" key="3">
    <source>
        <dbReference type="EMBL" id="KXH67581.1"/>
    </source>
</evidence>
<dbReference type="InterPro" id="IPR039979">
    <property type="entry name" value="PRPF18"/>
</dbReference>
<name>A0A135V4R9_9PEZI</name>
<protein>
    <submittedName>
        <fullName evidence="3">Potassium channel regulatory factor</fullName>
    </submittedName>
</protein>
<evidence type="ECO:0000256" key="1">
    <source>
        <dbReference type="SAM" id="MobiDB-lite"/>
    </source>
</evidence>
<dbReference type="GO" id="GO:0046540">
    <property type="term" value="C:U4/U6 x U5 tri-snRNP complex"/>
    <property type="evidence" value="ECO:0007669"/>
    <property type="project" value="TreeGrafter"/>
</dbReference>
<evidence type="ECO:0000313" key="4">
    <source>
        <dbReference type="Proteomes" id="UP000070121"/>
    </source>
</evidence>
<dbReference type="OrthoDB" id="10261918at2759"/>
<keyword evidence="3" id="KW-0407">Ion channel</keyword>
<feature type="compositionally biased region" description="Basic and acidic residues" evidence="1">
    <location>
        <begin position="55"/>
        <end position="98"/>
    </location>
</feature>
<dbReference type="GO" id="GO:0000350">
    <property type="term" value="P:generation of catalytic spliceosome for second transesterification step"/>
    <property type="evidence" value="ECO:0007669"/>
    <property type="project" value="TreeGrafter"/>
</dbReference>
<sequence>MDFAALMSKELDKSKKPTSTASASSSKYIKRADVEAKRREDYLAEQARVEAEREAKIAAKRKREEDDAAENKIREEKRQKLAEESRRRREEKEAEQERARRKRLGLPELVKSTAEDDDDAAVEEGMEDIPDGQLAEKLRALGEPATLFGEGHGARLRRYRQLTTVVTKGPIPTTLQLVEEKDMKVDAAVPKDKEGRRWLFRQLASYFTMVLTEYEKAMEAERRDTTASKTAYSAMVQSRENLKPLFRKFEKYDLDDDLLAPIIEISMDYEYITIPVSITPCYPFPEEPHDEGWPRWERSRRHEKENSFARLLGVSRIANPDGTRTVVEGGTQKLGKVACHAAPPSHPLTATSFPLLFVTSGDPNETSYPLYYLAHTAFISSGCLLRKPQSIGSGDPAINTAACSFSRSTVPAAARSSMPDPSG</sequence>
<dbReference type="Proteomes" id="UP000070121">
    <property type="component" value="Unassembled WGS sequence"/>
</dbReference>
<keyword evidence="3" id="KW-0813">Transport</keyword>
<dbReference type="EMBL" id="JFFI01000457">
    <property type="protein sequence ID" value="KXH67581.1"/>
    <property type="molecule type" value="Genomic_DNA"/>
</dbReference>
<dbReference type="PANTHER" id="PTHR13007:SF19">
    <property type="entry name" value="PRE-MRNA-SPLICING FACTOR 18"/>
    <property type="match status" value="1"/>
</dbReference>